<sequence length="437" mass="44858">MLGGGGRSQGGGQCGCQEAGPGHNGVWELGRVGAGIQAPRVTFPAGSHCIRLGSAPGVRGGGARAATFCPQVLPAVSAPAVPWARTSGSALGGRTGPAAPSQRSTEALGPNTSCPQTLVLATRAGLSGMGGGQEEAGAVSEGTGVLNPGLEGGDLFGGCGGLCPGRKRPGPEVMLGRPAGYFLHDPSRPRAPAFTFGVRLPTPQTSCGPGPSHLVPARMTVRGPDGTPAYSISGRPRHAAPCLTPGPGRYFPERAENATYPSAPRHTIASRNWGTHAEHQTPGPGTYTVPSLLGPRVIGKVSAPTYSIGGRSTVGSFFEDLSKTPGPSAYHVVNPAIYKSRAPQFTMLARTSLPQDNTLNPGPAAYSVDQVIWSPGSRVRVKDRRSEIWDQGPGVLTLFAGPHSRLREVNDVSWVRSTDSLGAGASVPGTRTTWPGS</sequence>
<dbReference type="CTD" id="440836"/>
<dbReference type="InterPro" id="IPR051291">
    <property type="entry name" value="CIMAP"/>
</dbReference>
<dbReference type="PANTHER" id="PTHR21580:SF19">
    <property type="entry name" value="OUTER DENSE FIBER PROTEIN 3B"/>
    <property type="match status" value="1"/>
</dbReference>
<keyword evidence="2" id="KW-1185">Reference proteome</keyword>
<accession>A0A8B7TEG6</accession>
<evidence type="ECO:0000313" key="3">
    <source>
        <dbReference type="RefSeq" id="XP_019524122.1"/>
    </source>
</evidence>
<dbReference type="GeneID" id="109396625"/>
<dbReference type="AlphaFoldDB" id="A0A8B7TEG6"/>
<gene>
    <name evidence="3" type="primary">ODF3B</name>
</gene>
<feature type="region of interest" description="Disordered" evidence="1">
    <location>
        <begin position="87"/>
        <end position="113"/>
    </location>
</feature>
<dbReference type="GO" id="GO:0005856">
    <property type="term" value="C:cytoskeleton"/>
    <property type="evidence" value="ECO:0007669"/>
    <property type="project" value="TreeGrafter"/>
</dbReference>
<protein>
    <submittedName>
        <fullName evidence="3">Outer dense fiber protein 3B isoform X1</fullName>
    </submittedName>
</protein>
<feature type="compositionally biased region" description="Polar residues" evidence="1">
    <location>
        <begin position="101"/>
        <end position="113"/>
    </location>
</feature>
<organism evidence="2 3">
    <name type="scientific">Hipposideros armiger</name>
    <name type="common">Great Himalayan leaf-nosed bat</name>
    <dbReference type="NCBI Taxonomy" id="186990"/>
    <lineage>
        <taxon>Eukaryota</taxon>
        <taxon>Metazoa</taxon>
        <taxon>Chordata</taxon>
        <taxon>Craniata</taxon>
        <taxon>Vertebrata</taxon>
        <taxon>Euteleostomi</taxon>
        <taxon>Mammalia</taxon>
        <taxon>Eutheria</taxon>
        <taxon>Laurasiatheria</taxon>
        <taxon>Chiroptera</taxon>
        <taxon>Yinpterochiroptera</taxon>
        <taxon>Rhinolophoidea</taxon>
        <taxon>Hipposideridae</taxon>
        <taxon>Hipposideros</taxon>
    </lineage>
</organism>
<dbReference type="OrthoDB" id="429991at2759"/>
<dbReference type="RefSeq" id="XP_019524122.1">
    <property type="nucleotide sequence ID" value="XM_019668577.1"/>
</dbReference>
<dbReference type="Proteomes" id="UP000694851">
    <property type="component" value="Unplaced"/>
</dbReference>
<evidence type="ECO:0000313" key="2">
    <source>
        <dbReference type="Proteomes" id="UP000694851"/>
    </source>
</evidence>
<evidence type="ECO:0000256" key="1">
    <source>
        <dbReference type="SAM" id="MobiDB-lite"/>
    </source>
</evidence>
<dbReference type="InterPro" id="IPR010736">
    <property type="entry name" value="SHIPPO-rpt"/>
</dbReference>
<dbReference type="KEGG" id="hai:109396625"/>
<dbReference type="Pfam" id="PF07004">
    <property type="entry name" value="SHIPPO-rpt"/>
    <property type="match status" value="4"/>
</dbReference>
<name>A0A8B7TEG6_HIPAR</name>
<proteinExistence type="predicted"/>
<dbReference type="PANTHER" id="PTHR21580">
    <property type="entry name" value="SHIPPO-1-RELATED"/>
    <property type="match status" value="1"/>
</dbReference>
<reference evidence="3" key="1">
    <citation type="submission" date="2025-08" db="UniProtKB">
        <authorList>
            <consortium name="RefSeq"/>
        </authorList>
    </citation>
    <scope>IDENTIFICATION</scope>
    <source>
        <tissue evidence="3">Muscle</tissue>
    </source>
</reference>